<dbReference type="InterPro" id="IPR050695">
    <property type="entry name" value="N-acetylmuramoyl_amidase_3"/>
</dbReference>
<dbReference type="SUPFAM" id="SSF53187">
    <property type="entry name" value="Zn-dependent exopeptidases"/>
    <property type="match status" value="1"/>
</dbReference>
<proteinExistence type="predicted"/>
<keyword evidence="4" id="KW-1185">Reference proteome</keyword>
<dbReference type="AlphaFoldDB" id="A0A7G9FNA7"/>
<dbReference type="GO" id="GO:0009253">
    <property type="term" value="P:peptidoglycan catabolic process"/>
    <property type="evidence" value="ECO:0007669"/>
    <property type="project" value="InterPro"/>
</dbReference>
<organism evidence="3 4">
    <name type="scientific">Wujia chipingensis</name>
    <dbReference type="NCBI Taxonomy" id="2763670"/>
    <lineage>
        <taxon>Bacteria</taxon>
        <taxon>Bacillati</taxon>
        <taxon>Bacillota</taxon>
        <taxon>Clostridia</taxon>
        <taxon>Lachnospirales</taxon>
        <taxon>Lachnospiraceae</taxon>
        <taxon>Wujia</taxon>
    </lineage>
</organism>
<dbReference type="RefSeq" id="WP_249321426.1">
    <property type="nucleotide sequence ID" value="NZ_CP060632.1"/>
</dbReference>
<dbReference type="Gene3D" id="3.40.630.40">
    <property type="entry name" value="Zn-dependent exopeptidases"/>
    <property type="match status" value="1"/>
</dbReference>
<dbReference type="Proteomes" id="UP000515819">
    <property type="component" value="Chromosome"/>
</dbReference>
<dbReference type="EMBL" id="CP060632">
    <property type="protein sequence ID" value="QNM00039.1"/>
    <property type="molecule type" value="Genomic_DNA"/>
</dbReference>
<protein>
    <submittedName>
        <fullName evidence="3">N-acetylmuramoyl-L-alanine amidase</fullName>
    </submittedName>
</protein>
<accession>A0A7G9FNA7</accession>
<feature type="domain" description="MurNAc-LAA" evidence="2">
    <location>
        <begin position="111"/>
        <end position="223"/>
    </location>
</feature>
<dbReference type="Pfam" id="PF01520">
    <property type="entry name" value="Amidase_3"/>
    <property type="match status" value="1"/>
</dbReference>
<dbReference type="CDD" id="cd02696">
    <property type="entry name" value="MurNAc-LAA"/>
    <property type="match status" value="1"/>
</dbReference>
<evidence type="ECO:0000313" key="4">
    <source>
        <dbReference type="Proteomes" id="UP000515819"/>
    </source>
</evidence>
<dbReference type="KEGG" id="wcp:H9Q76_01625"/>
<dbReference type="SMART" id="SM00646">
    <property type="entry name" value="Ami_3"/>
    <property type="match status" value="1"/>
</dbReference>
<keyword evidence="1" id="KW-0378">Hydrolase</keyword>
<dbReference type="GO" id="GO:0030288">
    <property type="term" value="C:outer membrane-bounded periplasmic space"/>
    <property type="evidence" value="ECO:0007669"/>
    <property type="project" value="TreeGrafter"/>
</dbReference>
<gene>
    <name evidence="3" type="ORF">H9Q76_01625</name>
</gene>
<name>A0A7G9FNA7_9FIRM</name>
<dbReference type="PANTHER" id="PTHR30404:SF0">
    <property type="entry name" value="N-ACETYLMURAMOYL-L-ALANINE AMIDASE AMIC"/>
    <property type="match status" value="1"/>
</dbReference>
<dbReference type="GO" id="GO:0008745">
    <property type="term" value="F:N-acetylmuramoyl-L-alanine amidase activity"/>
    <property type="evidence" value="ECO:0007669"/>
    <property type="project" value="InterPro"/>
</dbReference>
<dbReference type="PANTHER" id="PTHR30404">
    <property type="entry name" value="N-ACETYLMURAMOYL-L-ALANINE AMIDASE"/>
    <property type="match status" value="1"/>
</dbReference>
<dbReference type="InterPro" id="IPR002508">
    <property type="entry name" value="MurNAc-LAA_cat"/>
</dbReference>
<evidence type="ECO:0000259" key="2">
    <source>
        <dbReference type="SMART" id="SM00646"/>
    </source>
</evidence>
<reference evidence="3 4" key="1">
    <citation type="submission" date="2020-08" db="EMBL/GenBank/DDBJ databases">
        <authorList>
            <person name="Liu C."/>
            <person name="Sun Q."/>
        </authorList>
    </citation>
    <scope>NUCLEOTIDE SEQUENCE [LARGE SCALE GENOMIC DNA]</scope>
    <source>
        <strain evidence="3 4">NSJ-4</strain>
    </source>
</reference>
<evidence type="ECO:0000313" key="3">
    <source>
        <dbReference type="EMBL" id="QNM00039.1"/>
    </source>
</evidence>
<evidence type="ECO:0000256" key="1">
    <source>
        <dbReference type="ARBA" id="ARBA00022801"/>
    </source>
</evidence>
<sequence length="225" mass="24792">MRFFDRKKIRLLFGFTVFLVLLILNCVMYCNKAGMKRDLVVVIDVGHGGNDPGKIGVDNVKEKDVNLQIALCLKAQLQARGVKVILTREGDVCLATNGATNKKVSDMHNRVSLINASGADYMISIHQNSYPEAEISGPQVFYYGSSEMSKKLAEAIQAQLIVDLQPPKEREIKTGNDLYILKNSQCPGVIVECGFLSNPTECENLQNPQYQQAVAAAIARAICKL</sequence>